<proteinExistence type="predicted"/>
<protein>
    <submittedName>
        <fullName evidence="1">Uncharacterized protein</fullName>
    </submittedName>
</protein>
<dbReference type="RefSeq" id="WP_158870012.1">
    <property type="nucleotide sequence ID" value="NZ_CP046401.1"/>
</dbReference>
<dbReference type="AlphaFoldDB" id="A0A6I6JVZ9"/>
<dbReference type="Proteomes" id="UP000428260">
    <property type="component" value="Chromosome"/>
</dbReference>
<dbReference type="KEGG" id="mcos:GM418_24920"/>
<accession>A0A6I6JVZ9</accession>
<dbReference type="EMBL" id="CP046401">
    <property type="protein sequence ID" value="QGY46781.1"/>
    <property type="molecule type" value="Genomic_DNA"/>
</dbReference>
<sequence length="60" mass="6677">MLDDYAGAFDQSDSANQYYDKLIWVVDVDIMPTCLELAGAQHPDSINSRKTNNLDGKISL</sequence>
<organism evidence="1 2">
    <name type="scientific">Maribellus comscasis</name>
    <dbReference type="NCBI Taxonomy" id="2681766"/>
    <lineage>
        <taxon>Bacteria</taxon>
        <taxon>Pseudomonadati</taxon>
        <taxon>Bacteroidota</taxon>
        <taxon>Bacteroidia</taxon>
        <taxon>Marinilabiliales</taxon>
        <taxon>Prolixibacteraceae</taxon>
        <taxon>Maribellus</taxon>
    </lineage>
</organism>
<evidence type="ECO:0000313" key="2">
    <source>
        <dbReference type="Proteomes" id="UP000428260"/>
    </source>
</evidence>
<keyword evidence="2" id="KW-1185">Reference proteome</keyword>
<reference evidence="1 2" key="1">
    <citation type="submission" date="2019-11" db="EMBL/GenBank/DDBJ databases">
        <authorList>
            <person name="Zheng R.K."/>
            <person name="Sun C.M."/>
        </authorList>
    </citation>
    <scope>NUCLEOTIDE SEQUENCE [LARGE SCALE GENOMIC DNA]</scope>
    <source>
        <strain evidence="1 2">WC007</strain>
    </source>
</reference>
<name>A0A6I6JVZ9_9BACT</name>
<evidence type="ECO:0000313" key="1">
    <source>
        <dbReference type="EMBL" id="QGY46781.1"/>
    </source>
</evidence>
<gene>
    <name evidence="1" type="ORF">GM418_24920</name>
</gene>